<evidence type="ECO:0000313" key="3">
    <source>
        <dbReference type="WBParaSite" id="HNAJ_0000037001-mRNA-1"/>
    </source>
</evidence>
<accession>A0A0R3T0M2</accession>
<proteinExistence type="predicted"/>
<gene>
    <name evidence="1" type="ORF">HNAJ_LOCUS371</name>
</gene>
<evidence type="ECO:0000313" key="1">
    <source>
        <dbReference type="EMBL" id="VDN96230.1"/>
    </source>
</evidence>
<keyword evidence="2" id="KW-1185">Reference proteome</keyword>
<name>A0A0R3T0M2_RODNA</name>
<dbReference type="OrthoDB" id="6150370at2759"/>
<evidence type="ECO:0000313" key="2">
    <source>
        <dbReference type="Proteomes" id="UP000278807"/>
    </source>
</evidence>
<reference evidence="3" key="1">
    <citation type="submission" date="2017-02" db="UniProtKB">
        <authorList>
            <consortium name="WormBaseParasite"/>
        </authorList>
    </citation>
    <scope>IDENTIFICATION</scope>
</reference>
<protein>
    <submittedName>
        <fullName evidence="3">Neur_chan_LBD domain-containing protein</fullName>
    </submittedName>
</protein>
<dbReference type="AlphaFoldDB" id="A0A0R3T0M2"/>
<sequence>ALSDIPGFPDLKVQRTQSSNNRETVDSGTLRHSRLAKNQKQWTVALFDIARRNSGQWHSPTYPAARIEAVAEFRLRIGQDCPVDEFRLHWEYTLNSHVHLHRLGVYTQPTWTFTDWEYTLNPHAPFTDWEYTLNPYALSQTGSIHSTHMPSAQIRTGHDCLTKHLHR</sequence>
<reference evidence="1 2" key="2">
    <citation type="submission" date="2018-11" db="EMBL/GenBank/DDBJ databases">
        <authorList>
            <consortium name="Pathogen Informatics"/>
        </authorList>
    </citation>
    <scope>NUCLEOTIDE SEQUENCE [LARGE SCALE GENOMIC DNA]</scope>
</reference>
<organism evidence="3">
    <name type="scientific">Rodentolepis nana</name>
    <name type="common">Dwarf tapeworm</name>
    <name type="synonym">Hymenolepis nana</name>
    <dbReference type="NCBI Taxonomy" id="102285"/>
    <lineage>
        <taxon>Eukaryota</taxon>
        <taxon>Metazoa</taxon>
        <taxon>Spiralia</taxon>
        <taxon>Lophotrochozoa</taxon>
        <taxon>Platyhelminthes</taxon>
        <taxon>Cestoda</taxon>
        <taxon>Eucestoda</taxon>
        <taxon>Cyclophyllidea</taxon>
        <taxon>Hymenolepididae</taxon>
        <taxon>Rodentolepis</taxon>
    </lineage>
</organism>
<dbReference type="WBParaSite" id="HNAJ_0000037001-mRNA-1">
    <property type="protein sequence ID" value="HNAJ_0000037001-mRNA-1"/>
    <property type="gene ID" value="HNAJ_0000037001"/>
</dbReference>
<dbReference type="Proteomes" id="UP000278807">
    <property type="component" value="Unassembled WGS sequence"/>
</dbReference>
<dbReference type="EMBL" id="UZAE01000090">
    <property type="protein sequence ID" value="VDN96230.1"/>
    <property type="molecule type" value="Genomic_DNA"/>
</dbReference>